<gene>
    <name evidence="1" type="ORF">OEIGOIKO_00844</name>
</gene>
<dbReference type="CDD" id="cd07505">
    <property type="entry name" value="HAD_BPGM-like"/>
    <property type="match status" value="1"/>
</dbReference>
<dbReference type="SFLD" id="SFLDG01129">
    <property type="entry name" value="C1.5:_HAD__Beta-PGM__Phosphata"/>
    <property type="match status" value="1"/>
</dbReference>
<dbReference type="GeneID" id="95619896"/>
<dbReference type="Pfam" id="PF13419">
    <property type="entry name" value="HAD_2"/>
    <property type="match status" value="1"/>
</dbReference>
<dbReference type="InterPro" id="IPR041492">
    <property type="entry name" value="HAD_2"/>
</dbReference>
<dbReference type="NCBIfam" id="TIGR01509">
    <property type="entry name" value="HAD-SF-IA-v3"/>
    <property type="match status" value="1"/>
</dbReference>
<accession>A0A7U9PW21</accession>
<dbReference type="PRINTS" id="PR00413">
    <property type="entry name" value="HADHALOGNASE"/>
</dbReference>
<reference evidence="1 2" key="1">
    <citation type="submission" date="2018-11" db="EMBL/GenBank/DDBJ databases">
        <title>Whole genome sequence of Streptomyces chrestomyceticus NBRC 13444(T).</title>
        <authorList>
            <person name="Komaki H."/>
            <person name="Tamura T."/>
        </authorList>
    </citation>
    <scope>NUCLEOTIDE SEQUENCE [LARGE SCALE GENOMIC DNA]</scope>
    <source>
        <strain evidence="1 2">NBRC 13444</strain>
    </source>
</reference>
<comment type="caution">
    <text evidence="1">The sequence shown here is derived from an EMBL/GenBank/DDBJ whole genome shotgun (WGS) entry which is preliminary data.</text>
</comment>
<evidence type="ECO:0000313" key="2">
    <source>
        <dbReference type="Proteomes" id="UP000287830"/>
    </source>
</evidence>
<dbReference type="GO" id="GO:0016787">
    <property type="term" value="F:hydrolase activity"/>
    <property type="evidence" value="ECO:0007669"/>
    <property type="project" value="UniProtKB-KW"/>
</dbReference>
<dbReference type="InterPro" id="IPR023198">
    <property type="entry name" value="PGP-like_dom2"/>
</dbReference>
<dbReference type="OrthoDB" id="9812856at2"/>
<protein>
    <submittedName>
        <fullName evidence="1">Hydrolase</fullName>
    </submittedName>
</protein>
<sequence length="243" mass="26161">MSLSAGATPPATSPAPVIFDLDGTLVDSEPNYYEAGRRVLAQYGVNGFTWEHHTRFIGIGTRETLEALKREYGIDAPVDELLAGKNRAYLELARAHTEVFPEMRTFVERLHTAGHPLAVASGSSRSAIETVLAATGLDAWLTVLVSAEEVPQGKPAPDVFLEAARRLGVAPETCVVLEDAPPGAEAARRAGMRCVAVPYVPETATDPAFGSAGLFLPGGQKEFTAEAAYRWITKDGNRDRRDR</sequence>
<dbReference type="PANTHER" id="PTHR18901">
    <property type="entry name" value="2-DEOXYGLUCOSE-6-PHOSPHATE PHOSPHATASE 2"/>
    <property type="match status" value="1"/>
</dbReference>
<dbReference type="EMBL" id="BHZC01000001">
    <property type="protein sequence ID" value="GCD33125.1"/>
    <property type="molecule type" value="Genomic_DNA"/>
</dbReference>
<dbReference type="Gene3D" id="1.10.150.240">
    <property type="entry name" value="Putative phosphatase, domain 2"/>
    <property type="match status" value="1"/>
</dbReference>
<dbReference type="AlphaFoldDB" id="A0A7U9PW21"/>
<evidence type="ECO:0000313" key="1">
    <source>
        <dbReference type="EMBL" id="GCD33125.1"/>
    </source>
</evidence>
<dbReference type="RefSeq" id="WP_125043656.1">
    <property type="nucleotide sequence ID" value="NZ_BHZC01000001.1"/>
</dbReference>
<proteinExistence type="predicted"/>
<dbReference type="PANTHER" id="PTHR18901:SF38">
    <property type="entry name" value="PSEUDOURIDINE-5'-PHOSPHATASE"/>
    <property type="match status" value="1"/>
</dbReference>
<name>A0A7U9PW21_9ACTN</name>
<dbReference type="InterPro" id="IPR023214">
    <property type="entry name" value="HAD_sf"/>
</dbReference>
<organism evidence="1 2">
    <name type="scientific">Streptomyces chrestomyceticus JCM 4735</name>
    <dbReference type="NCBI Taxonomy" id="1306181"/>
    <lineage>
        <taxon>Bacteria</taxon>
        <taxon>Bacillati</taxon>
        <taxon>Actinomycetota</taxon>
        <taxon>Actinomycetes</taxon>
        <taxon>Kitasatosporales</taxon>
        <taxon>Streptomycetaceae</taxon>
        <taxon>Streptomyces</taxon>
    </lineage>
</organism>
<dbReference type="Proteomes" id="UP000287830">
    <property type="component" value="Unassembled WGS sequence"/>
</dbReference>
<dbReference type="InterPro" id="IPR006439">
    <property type="entry name" value="HAD-SF_hydro_IA"/>
</dbReference>
<dbReference type="SFLD" id="SFLDS00003">
    <property type="entry name" value="Haloacid_Dehalogenase"/>
    <property type="match status" value="1"/>
</dbReference>
<dbReference type="SFLD" id="SFLDG01135">
    <property type="entry name" value="C1.5.6:_HAD__Beta-PGM__Phospha"/>
    <property type="match status" value="1"/>
</dbReference>
<dbReference type="Gene3D" id="3.40.50.1000">
    <property type="entry name" value="HAD superfamily/HAD-like"/>
    <property type="match status" value="1"/>
</dbReference>
<keyword evidence="1" id="KW-0378">Hydrolase</keyword>
<dbReference type="SUPFAM" id="SSF56784">
    <property type="entry name" value="HAD-like"/>
    <property type="match status" value="1"/>
</dbReference>
<dbReference type="InterPro" id="IPR036412">
    <property type="entry name" value="HAD-like_sf"/>
</dbReference>